<sequence length="126" mass="14808">MSFTAELTLRWRRGLKEWEKPLLAAAMYFVDPRPEEEILKDMAELVGLEESKKIASLVWKIAFGEGYIDEEWFKLLESLKILSPWKCIWKFQELAEKGLRKRHNTEPAKLRDRDVLREACKLLGTG</sequence>
<reference evidence="1 2" key="1">
    <citation type="journal article" date="2018" name="Syst. Appl. Microbiol.">
        <title>A new symbiotic nanoarchaeote (Candidatus Nanoclepta minutus) and its host (Zestosphaera tikiterensis gen. nov., sp. nov.) from a New Zealand hot spring.</title>
        <authorList>
            <person name="St John E."/>
            <person name="Liu Y."/>
            <person name="Podar M."/>
            <person name="Stott M.B."/>
            <person name="Meneghin J."/>
            <person name="Chen Z."/>
            <person name="Lagutin K."/>
            <person name="Mitchell K."/>
            <person name="Reysenbach A.L."/>
        </authorList>
    </citation>
    <scope>NUCLEOTIDE SEQUENCE [LARGE SCALE GENOMIC DNA]</scope>
    <source>
        <strain evidence="1">NZ3</strain>
    </source>
</reference>
<evidence type="ECO:0000313" key="1">
    <source>
        <dbReference type="EMBL" id="PUA33387.1"/>
    </source>
</evidence>
<dbReference type="AlphaFoldDB" id="A0A2R7Y7L3"/>
<dbReference type="Proteomes" id="UP000244093">
    <property type="component" value="Unassembled WGS sequence"/>
</dbReference>
<comment type="caution">
    <text evidence="1">The sequence shown here is derived from an EMBL/GenBank/DDBJ whole genome shotgun (WGS) entry which is preliminary data.</text>
</comment>
<protein>
    <submittedName>
        <fullName evidence="1">Uncharacterized protein</fullName>
    </submittedName>
</protein>
<gene>
    <name evidence="1" type="ORF">B7O98_02895</name>
</gene>
<accession>A0A2R7Y7L3</accession>
<name>A0A2R7Y7L3_9CREN</name>
<proteinExistence type="predicted"/>
<evidence type="ECO:0000313" key="2">
    <source>
        <dbReference type="Proteomes" id="UP000244093"/>
    </source>
</evidence>
<dbReference type="EMBL" id="NBVN01000002">
    <property type="protein sequence ID" value="PUA33387.1"/>
    <property type="molecule type" value="Genomic_DNA"/>
</dbReference>
<organism evidence="1 2">
    <name type="scientific">Zestosphaera tikiterensis</name>
    <dbReference type="NCBI Taxonomy" id="1973259"/>
    <lineage>
        <taxon>Archaea</taxon>
        <taxon>Thermoproteota</taxon>
        <taxon>Thermoprotei</taxon>
        <taxon>Desulfurococcales</taxon>
        <taxon>Desulfurococcaceae</taxon>
        <taxon>Zestosphaera</taxon>
    </lineage>
</organism>